<gene>
    <name evidence="1" type="ORF">CSA56_15060</name>
</gene>
<protein>
    <recommendedName>
        <fullName evidence="3">Transposase</fullName>
    </recommendedName>
</protein>
<name>A0A2G6KC24_9BACT</name>
<dbReference type="SUPFAM" id="SSF46689">
    <property type="entry name" value="Homeodomain-like"/>
    <property type="match status" value="1"/>
</dbReference>
<reference evidence="1 2" key="1">
    <citation type="submission" date="2017-10" db="EMBL/GenBank/DDBJ databases">
        <title>Novel microbial diversity and functional potential in the marine mammal oral microbiome.</title>
        <authorList>
            <person name="Dudek N.K."/>
            <person name="Sun C.L."/>
            <person name="Burstein D."/>
            <person name="Kantor R.S."/>
            <person name="Aliaga Goltsman D.S."/>
            <person name="Bik E.M."/>
            <person name="Thomas B.C."/>
            <person name="Banfield J.F."/>
            <person name="Relman D.A."/>
        </authorList>
    </citation>
    <scope>NUCLEOTIDE SEQUENCE [LARGE SCALE GENOMIC DNA]</scope>
    <source>
        <strain evidence="1">DOLJORAL78_47_16</strain>
    </source>
</reference>
<comment type="caution">
    <text evidence="1">The sequence shown here is derived from an EMBL/GenBank/DDBJ whole genome shotgun (WGS) entry which is preliminary data.</text>
</comment>
<dbReference type="Pfam" id="PF01527">
    <property type="entry name" value="HTH_Tnp_1"/>
    <property type="match status" value="1"/>
</dbReference>
<evidence type="ECO:0000313" key="2">
    <source>
        <dbReference type="Proteomes" id="UP000230821"/>
    </source>
</evidence>
<dbReference type="GO" id="GO:0003677">
    <property type="term" value="F:DNA binding"/>
    <property type="evidence" value="ECO:0007669"/>
    <property type="project" value="InterPro"/>
</dbReference>
<dbReference type="InterPro" id="IPR002514">
    <property type="entry name" value="Transposase_8"/>
</dbReference>
<evidence type="ECO:0008006" key="3">
    <source>
        <dbReference type="Google" id="ProtNLM"/>
    </source>
</evidence>
<accession>A0A2G6KC24</accession>
<dbReference type="GO" id="GO:0004803">
    <property type="term" value="F:transposase activity"/>
    <property type="evidence" value="ECO:0007669"/>
    <property type="project" value="InterPro"/>
</dbReference>
<dbReference type="InterPro" id="IPR009057">
    <property type="entry name" value="Homeodomain-like_sf"/>
</dbReference>
<dbReference type="AlphaFoldDB" id="A0A2G6KC24"/>
<proteinExistence type="predicted"/>
<organism evidence="1 2">
    <name type="scientific">candidate division KSB3 bacterium</name>
    <dbReference type="NCBI Taxonomy" id="2044937"/>
    <lineage>
        <taxon>Bacteria</taxon>
        <taxon>candidate division KSB3</taxon>
    </lineage>
</organism>
<dbReference type="GO" id="GO:0006313">
    <property type="term" value="P:DNA transposition"/>
    <property type="evidence" value="ECO:0007669"/>
    <property type="project" value="InterPro"/>
</dbReference>
<dbReference type="EMBL" id="PDSK01000112">
    <property type="protein sequence ID" value="PIE32522.1"/>
    <property type="molecule type" value="Genomic_DNA"/>
</dbReference>
<sequence>MSTRFRRNDSAEFKNETVKLMTEQGYSLAEASRNLGRNANVLSRWKKAAEHS</sequence>
<evidence type="ECO:0000313" key="1">
    <source>
        <dbReference type="EMBL" id="PIE32522.1"/>
    </source>
</evidence>
<dbReference type="Proteomes" id="UP000230821">
    <property type="component" value="Unassembled WGS sequence"/>
</dbReference>